<evidence type="ECO:0000256" key="2">
    <source>
        <dbReference type="ARBA" id="ARBA00008334"/>
    </source>
</evidence>
<dbReference type="Gene3D" id="2.60.40.1670">
    <property type="entry name" value="beta-sandwich domain of Sec23/24"/>
    <property type="match status" value="1"/>
</dbReference>
<dbReference type="InterPro" id="IPR036180">
    <property type="entry name" value="Gelsolin-like_dom_sf"/>
</dbReference>
<comment type="subcellular location">
    <subcellularLocation>
        <location evidence="1">Golgi apparatus membrane</location>
    </subcellularLocation>
</comment>
<protein>
    <submittedName>
        <fullName evidence="12">Sec23/Sec24 trunk domain-domain-containing protein</fullName>
    </submittedName>
</protein>
<dbReference type="InterPro" id="IPR006895">
    <property type="entry name" value="Znf_Sec23_Sec24"/>
</dbReference>
<dbReference type="GO" id="GO:0000139">
    <property type="term" value="C:Golgi membrane"/>
    <property type="evidence" value="ECO:0007669"/>
    <property type="project" value="UniProtKB-SubCell"/>
</dbReference>
<dbReference type="GO" id="GO:0006886">
    <property type="term" value="P:intracellular protein transport"/>
    <property type="evidence" value="ECO:0007669"/>
    <property type="project" value="InterPro"/>
</dbReference>
<dbReference type="SUPFAM" id="SSF82754">
    <property type="entry name" value="C-terminal, gelsolin-like domain of Sec23/24"/>
    <property type="match status" value="1"/>
</dbReference>
<dbReference type="Proteomes" id="UP000182444">
    <property type="component" value="Chromosome 1E"/>
</dbReference>
<keyword evidence="4" id="KW-0653">Protein transport</keyword>
<gene>
    <name evidence="12" type="ORF">B0I71DRAFT_126938</name>
    <name evidence="11" type="ORF">YALI1_E17069g</name>
</gene>
<dbReference type="VEuPathDB" id="FungiDB:YALI1_E17069g"/>
<evidence type="ECO:0000256" key="4">
    <source>
        <dbReference type="ARBA" id="ARBA00022927"/>
    </source>
</evidence>
<dbReference type="EMBL" id="KZ858950">
    <property type="protein sequence ID" value="RDW28741.1"/>
    <property type="molecule type" value="Genomic_DNA"/>
</dbReference>
<dbReference type="SUPFAM" id="SSF53300">
    <property type="entry name" value="vWA-like"/>
    <property type="match status" value="1"/>
</dbReference>
<proteinExistence type="inferred from homology"/>
<evidence type="ECO:0000313" key="12">
    <source>
        <dbReference type="EMBL" id="RDW28741.1"/>
    </source>
</evidence>
<dbReference type="InterPro" id="IPR012990">
    <property type="entry name" value="Beta-sandwich_Sec23_24"/>
</dbReference>
<dbReference type="OMA" id="INPFMTF"/>
<dbReference type="Gene3D" id="1.20.120.730">
    <property type="entry name" value="Sec23/Sec24 helical domain"/>
    <property type="match status" value="1"/>
</dbReference>
<evidence type="ECO:0000256" key="3">
    <source>
        <dbReference type="ARBA" id="ARBA00022448"/>
    </source>
</evidence>
<accession>A0A1D8NIE0</accession>
<dbReference type="Gene3D" id="3.40.20.10">
    <property type="entry name" value="Severin"/>
    <property type="match status" value="1"/>
</dbReference>
<dbReference type="InterPro" id="IPR036175">
    <property type="entry name" value="Sec23/24_helical_dom_sf"/>
</dbReference>
<feature type="domain" description="Sec23/Sec24 trunk" evidence="8">
    <location>
        <begin position="287"/>
        <end position="520"/>
    </location>
</feature>
<dbReference type="Proteomes" id="UP000256601">
    <property type="component" value="Unassembled WGS sequence"/>
</dbReference>
<dbReference type="Pfam" id="PF08033">
    <property type="entry name" value="Sec23_BS"/>
    <property type="match status" value="1"/>
</dbReference>
<feature type="region of interest" description="Disordered" evidence="6">
    <location>
        <begin position="1"/>
        <end position="49"/>
    </location>
</feature>
<organism evidence="11 13">
    <name type="scientific">Yarrowia lipolytica</name>
    <name type="common">Candida lipolytica</name>
    <dbReference type="NCBI Taxonomy" id="4952"/>
    <lineage>
        <taxon>Eukaryota</taxon>
        <taxon>Fungi</taxon>
        <taxon>Dikarya</taxon>
        <taxon>Ascomycota</taxon>
        <taxon>Saccharomycotina</taxon>
        <taxon>Dipodascomycetes</taxon>
        <taxon>Dipodascales</taxon>
        <taxon>Dipodascales incertae sedis</taxon>
        <taxon>Yarrowia</taxon>
    </lineage>
</organism>
<name>A0A1D8NIE0_YARLL</name>
<feature type="domain" description="Sec23/Sec24 helical" evidence="9">
    <location>
        <begin position="622"/>
        <end position="721"/>
    </location>
</feature>
<dbReference type="SUPFAM" id="SSF81811">
    <property type="entry name" value="Helical domain of Sec23/24"/>
    <property type="match status" value="1"/>
</dbReference>
<keyword evidence="3" id="KW-0813">Transport</keyword>
<evidence type="ECO:0000259" key="9">
    <source>
        <dbReference type="Pfam" id="PF04815"/>
    </source>
</evidence>
<dbReference type="InterPro" id="IPR036174">
    <property type="entry name" value="Znf_Sec23_Sec24_sf"/>
</dbReference>
<keyword evidence="5" id="KW-0333">Golgi apparatus</keyword>
<evidence type="ECO:0000256" key="1">
    <source>
        <dbReference type="ARBA" id="ARBA00004394"/>
    </source>
</evidence>
<dbReference type="InterPro" id="IPR050550">
    <property type="entry name" value="SEC23_SEC24_subfamily"/>
</dbReference>
<dbReference type="eggNOG" id="KOG1984">
    <property type="taxonomic scope" value="Eukaryota"/>
</dbReference>
<dbReference type="EMBL" id="CP017557">
    <property type="protein sequence ID" value="AOW05398.1"/>
    <property type="molecule type" value="Genomic_DNA"/>
</dbReference>
<evidence type="ECO:0000259" key="10">
    <source>
        <dbReference type="Pfam" id="PF08033"/>
    </source>
</evidence>
<dbReference type="InterPro" id="IPR036465">
    <property type="entry name" value="vWFA_dom_sf"/>
</dbReference>
<evidence type="ECO:0000313" key="13">
    <source>
        <dbReference type="Proteomes" id="UP000182444"/>
    </source>
</evidence>
<dbReference type="AlphaFoldDB" id="A0A1D8NIE0"/>
<reference evidence="12 14" key="2">
    <citation type="submission" date="2018-07" db="EMBL/GenBank/DDBJ databases">
        <title>Draft Genome Assemblies for Five Robust Yarrowia lipolytica Strains Exhibiting High Lipid Production and Pentose Sugar Utilization and Sugar Alcohol Secretion from Undetoxified Lignocellulosic Biomass Hydrolysates.</title>
        <authorList>
            <consortium name="DOE Joint Genome Institute"/>
            <person name="Walker C."/>
            <person name="Ryu S."/>
            <person name="Na H."/>
            <person name="Zane M."/>
            <person name="LaButti K."/>
            <person name="Lipzen A."/>
            <person name="Haridas S."/>
            <person name="Barry K."/>
            <person name="Grigoriev I.V."/>
            <person name="Quarterman J."/>
            <person name="Slininger P."/>
            <person name="Dien B."/>
            <person name="Trinh C.T."/>
        </authorList>
    </citation>
    <scope>NUCLEOTIDE SEQUENCE [LARGE SCALE GENOMIC DNA]</scope>
    <source>
        <strain evidence="12 14">YB392</strain>
    </source>
</reference>
<evidence type="ECO:0000259" key="8">
    <source>
        <dbReference type="Pfam" id="PF04811"/>
    </source>
</evidence>
<dbReference type="GO" id="GO:0070971">
    <property type="term" value="C:endoplasmic reticulum exit site"/>
    <property type="evidence" value="ECO:0007669"/>
    <property type="project" value="TreeGrafter"/>
</dbReference>
<evidence type="ECO:0000259" key="7">
    <source>
        <dbReference type="Pfam" id="PF04810"/>
    </source>
</evidence>
<dbReference type="InterPro" id="IPR006900">
    <property type="entry name" value="Sec23/24_helical_dom"/>
</dbReference>
<dbReference type="PANTHER" id="PTHR13803:SF4">
    <property type="entry name" value="SECRETORY 24CD, ISOFORM C"/>
    <property type="match status" value="1"/>
</dbReference>
<dbReference type="Pfam" id="PF04815">
    <property type="entry name" value="Sec23_helical"/>
    <property type="match status" value="1"/>
</dbReference>
<evidence type="ECO:0000256" key="5">
    <source>
        <dbReference type="ARBA" id="ARBA00023034"/>
    </source>
</evidence>
<dbReference type="VEuPathDB" id="FungiDB:YALI0_E14036g"/>
<sequence length="906" mass="99934">MASKKRSARAFHDLGADPNAPNGNPLMSPDLSQPMYGVPPAGQVAADSPYGGAQFGYEAHNPAIPHGQPAYGHAASPAVSHGAPLAHSFAQMSLNASEQEGFGHDAANPSLERGNQGIPSLAARRNDAREYTARKPVFKTFQNTLPPPATAEYLCEDQGVSAPPFCRLSMYNVPVSDQLRSLTKLPLGMVVKPFAERDVPVADFSQIEPFRCRRCMAFINPQFLFSNGGSRAVCNMCQFPNAVPGEYFQPTDHNGARVDVAERAELFAGTYDMVVPDSYYPEGDSREPVKHLFVIDVSDEAIKKELPSLAAEAIRKALDEDDTPKKIGIITFDHALQFYNLNADLEKPHMVVSNDLKDPFVPFEDGLFVDAQESRHVIEDLLPRLQSMFEGYKYAESAFGAAVSTAHKVLSAFGGGKAHLVLGSTPTWGPGSVFPNNLENRKTASKEPKNFDCKDPFYTELAGKYAKDGVGLDVFVMPSSVTDLVTLGYISAKSGGTTKHYPNFVPIRDGKRFMADLAHSVTSLRACGAKLKVRCSTGLQVAAYYGSFHSDDWHIEPDVGSVDSDSTYGILFSYDGKLDTKLDAHFQTSLLYKHLDGTRRLRVINVLAGVTEQFKPAINFVDADACFSIMARNLFSKVTSTTLKEARFGLNERLVEVFASYRKNTTEVLPATQLLLPTSLRPLLIQSLALLKSPLLRDTVTSLDRRIQYLREANNSDVDKFSYMLYPYLFALHNMREIDGSAIENGHFVLPDSLAPSLASLEEGGAYMLFNGEKLYLWLPSTVSPQLLNDLFGEDNNITRDLDPYMNSIPEVDSHINKQVRALVAHFEGLLGISHLNVQLCRPNLDGAEMEFQSLLVEDRNMGEYAYTDFVSHIHRHVKLMMENSSMKMTSKTLLNDAIGYREAGL</sequence>
<evidence type="ECO:0000313" key="14">
    <source>
        <dbReference type="Proteomes" id="UP000256601"/>
    </source>
</evidence>
<dbReference type="PANTHER" id="PTHR13803">
    <property type="entry name" value="SEC24-RELATED PROTEIN"/>
    <property type="match status" value="1"/>
</dbReference>
<dbReference type="Gene3D" id="3.40.50.410">
    <property type="entry name" value="von Willebrand factor, type A domain"/>
    <property type="match status" value="1"/>
</dbReference>
<dbReference type="Gene3D" id="2.30.30.380">
    <property type="entry name" value="Zn-finger domain of Sec23/24"/>
    <property type="match status" value="1"/>
</dbReference>
<dbReference type="InterPro" id="IPR029006">
    <property type="entry name" value="ADF-H/Gelsolin-like_dom_sf"/>
</dbReference>
<dbReference type="GO" id="GO:0000149">
    <property type="term" value="F:SNARE binding"/>
    <property type="evidence" value="ECO:0007669"/>
    <property type="project" value="TreeGrafter"/>
</dbReference>
<dbReference type="GO" id="GO:0090110">
    <property type="term" value="P:COPII-coated vesicle cargo loading"/>
    <property type="evidence" value="ECO:0007669"/>
    <property type="project" value="TreeGrafter"/>
</dbReference>
<reference evidence="11 13" key="1">
    <citation type="journal article" date="2016" name="PLoS ONE">
        <title>Sequence Assembly of Yarrowia lipolytica Strain W29/CLIB89 Shows Transposable Element Diversity.</title>
        <authorList>
            <person name="Magnan C."/>
            <person name="Yu J."/>
            <person name="Chang I."/>
            <person name="Jahn E."/>
            <person name="Kanomata Y."/>
            <person name="Wu J."/>
            <person name="Zeller M."/>
            <person name="Oakes M."/>
            <person name="Baldi P."/>
            <person name="Sandmeyer S."/>
        </authorList>
    </citation>
    <scope>NUCLEOTIDE SEQUENCE [LARGE SCALE GENOMIC DNA]</scope>
    <source>
        <strain evidence="11">CLIB89</strain>
        <strain evidence="13">CLIB89(W29)</strain>
    </source>
</reference>
<dbReference type="GO" id="GO:0008270">
    <property type="term" value="F:zinc ion binding"/>
    <property type="evidence" value="ECO:0007669"/>
    <property type="project" value="InterPro"/>
</dbReference>
<dbReference type="Pfam" id="PF04811">
    <property type="entry name" value="Sec23_trunk"/>
    <property type="match status" value="1"/>
</dbReference>
<feature type="domain" description="Sec23/Sec24 beta-sandwich" evidence="10">
    <location>
        <begin position="528"/>
        <end position="608"/>
    </location>
</feature>
<dbReference type="Pfam" id="PF04810">
    <property type="entry name" value="zf-Sec23_Sec24"/>
    <property type="match status" value="1"/>
</dbReference>
<evidence type="ECO:0000256" key="6">
    <source>
        <dbReference type="SAM" id="MobiDB-lite"/>
    </source>
</evidence>
<feature type="domain" description="Zinc finger Sec23/Sec24-type" evidence="7">
    <location>
        <begin position="209"/>
        <end position="247"/>
    </location>
</feature>
<evidence type="ECO:0000313" key="11">
    <source>
        <dbReference type="EMBL" id="AOW05398.1"/>
    </source>
</evidence>
<comment type="similarity">
    <text evidence="2">Belongs to the SEC23/SEC24 family. SEC24 subfamily.</text>
</comment>
<dbReference type="GO" id="GO:0030127">
    <property type="term" value="C:COPII vesicle coat"/>
    <property type="evidence" value="ECO:0007669"/>
    <property type="project" value="InterPro"/>
</dbReference>
<dbReference type="InterPro" id="IPR006896">
    <property type="entry name" value="Sec23/24_trunk_dom"/>
</dbReference>
<dbReference type="KEGG" id="yli:2911496"/>
<dbReference type="SUPFAM" id="SSF81995">
    <property type="entry name" value="beta-sandwich domain of Sec23/24"/>
    <property type="match status" value="1"/>
</dbReference>
<dbReference type="GeneID" id="2911496"/>
<dbReference type="SUPFAM" id="SSF82919">
    <property type="entry name" value="Zn-finger domain of Sec23/24"/>
    <property type="match status" value="1"/>
</dbReference>